<evidence type="ECO:0000256" key="1">
    <source>
        <dbReference type="SAM" id="MobiDB-lite"/>
    </source>
</evidence>
<dbReference type="Gene3D" id="1.10.260.40">
    <property type="entry name" value="lambda repressor-like DNA-binding domains"/>
    <property type="match status" value="1"/>
</dbReference>
<gene>
    <name evidence="3" type="ORF">JFY56_02815</name>
</gene>
<comment type="caution">
    <text evidence="3">The sequence shown here is derived from an EMBL/GenBank/DDBJ whole genome shotgun (WGS) entry which is preliminary data.</text>
</comment>
<dbReference type="PROSITE" id="PS50943">
    <property type="entry name" value="HTH_CROC1"/>
    <property type="match status" value="1"/>
</dbReference>
<proteinExistence type="predicted"/>
<evidence type="ECO:0000313" key="4">
    <source>
        <dbReference type="Proteomes" id="UP000669060"/>
    </source>
</evidence>
<dbReference type="SMART" id="SM00530">
    <property type="entry name" value="HTH_XRE"/>
    <property type="match status" value="1"/>
</dbReference>
<feature type="region of interest" description="Disordered" evidence="1">
    <location>
        <begin position="123"/>
        <end position="150"/>
    </location>
</feature>
<dbReference type="CDD" id="cd00093">
    <property type="entry name" value="HTH_XRE"/>
    <property type="match status" value="1"/>
</dbReference>
<dbReference type="Proteomes" id="UP000669060">
    <property type="component" value="Unassembled WGS sequence"/>
</dbReference>
<evidence type="ECO:0000259" key="2">
    <source>
        <dbReference type="PROSITE" id="PS50943"/>
    </source>
</evidence>
<dbReference type="SUPFAM" id="SSF47413">
    <property type="entry name" value="lambda repressor-like DNA-binding domains"/>
    <property type="match status" value="1"/>
</dbReference>
<feature type="compositionally biased region" description="Basic and acidic residues" evidence="1">
    <location>
        <begin position="139"/>
        <end position="150"/>
    </location>
</feature>
<name>A0ABS3TKH4_9PSED</name>
<dbReference type="InterPro" id="IPR001387">
    <property type="entry name" value="Cro/C1-type_HTH"/>
</dbReference>
<dbReference type="InterPro" id="IPR010982">
    <property type="entry name" value="Lambda_DNA-bd_dom_sf"/>
</dbReference>
<dbReference type="Pfam" id="PF01381">
    <property type="entry name" value="HTH_3"/>
    <property type="match status" value="1"/>
</dbReference>
<evidence type="ECO:0000313" key="3">
    <source>
        <dbReference type="EMBL" id="MBO3274149.1"/>
    </source>
</evidence>
<organism evidence="3 4">
    <name type="scientific">Pseudomonas schmalbachii</name>
    <dbReference type="NCBI Taxonomy" id="2816993"/>
    <lineage>
        <taxon>Bacteria</taxon>
        <taxon>Pseudomonadati</taxon>
        <taxon>Pseudomonadota</taxon>
        <taxon>Gammaproteobacteria</taxon>
        <taxon>Pseudomonadales</taxon>
        <taxon>Pseudomonadaceae</taxon>
        <taxon>Pseudomonas</taxon>
    </lineage>
</organism>
<protein>
    <submittedName>
        <fullName evidence="3">Helix-turn-helix domain-containing protein</fullName>
    </submittedName>
</protein>
<sequence length="150" mass="15932">MDIGPAIRAARRAKEMTLEQLALLVETDTGNLSRLETGKQGVSSALLDRILKALDVDLAAVISGSNHPSNTNEVTKRADLLAAIASPRSRVILQRIAQAAAEGHLTDDDLALLDQVATRIANKNEAPKTPGPNQRIAGKIKDAVKTPDGR</sequence>
<accession>A0ABS3TKH4</accession>
<keyword evidence="4" id="KW-1185">Reference proteome</keyword>
<feature type="domain" description="HTH cro/C1-type" evidence="2">
    <location>
        <begin position="7"/>
        <end position="61"/>
    </location>
</feature>
<reference evidence="3 4" key="1">
    <citation type="submission" date="2020-12" db="EMBL/GenBank/DDBJ databases">
        <title>Pseudomonas schmalbachii sp. nov. isolated from millipede gut.</title>
        <authorList>
            <person name="Shelomi M."/>
        </authorList>
    </citation>
    <scope>NUCLEOTIDE SEQUENCE [LARGE SCALE GENOMIC DNA]</scope>
    <source>
        <strain evidence="3 4">Milli4</strain>
    </source>
</reference>
<dbReference type="EMBL" id="JAELYA010000001">
    <property type="protein sequence ID" value="MBO3274149.1"/>
    <property type="molecule type" value="Genomic_DNA"/>
</dbReference>